<organism evidence="9 10">
    <name type="scientific">Meganyctiphanes norvegica</name>
    <name type="common">Northern krill</name>
    <name type="synonym">Thysanopoda norvegica</name>
    <dbReference type="NCBI Taxonomy" id="48144"/>
    <lineage>
        <taxon>Eukaryota</taxon>
        <taxon>Metazoa</taxon>
        <taxon>Ecdysozoa</taxon>
        <taxon>Arthropoda</taxon>
        <taxon>Crustacea</taxon>
        <taxon>Multicrustacea</taxon>
        <taxon>Malacostraca</taxon>
        <taxon>Eumalacostraca</taxon>
        <taxon>Eucarida</taxon>
        <taxon>Euphausiacea</taxon>
        <taxon>Euphausiidae</taxon>
        <taxon>Meganyctiphanes</taxon>
    </lineage>
</organism>
<dbReference type="GO" id="GO:0005634">
    <property type="term" value="C:nucleus"/>
    <property type="evidence" value="ECO:0007669"/>
    <property type="project" value="UniProtKB-SubCell"/>
</dbReference>
<keyword evidence="10" id="KW-1185">Reference proteome</keyword>
<dbReference type="InterPro" id="IPR029000">
    <property type="entry name" value="Cyclophilin-like_dom_sf"/>
</dbReference>
<reference evidence="9 10" key="1">
    <citation type="submission" date="2024-05" db="EMBL/GenBank/DDBJ databases">
        <authorList>
            <person name="Wallberg A."/>
        </authorList>
    </citation>
    <scope>NUCLEOTIDE SEQUENCE [LARGE SCALE GENOMIC DNA]</scope>
</reference>
<dbReference type="Pfam" id="PF00160">
    <property type="entry name" value="Pro_isomerase"/>
    <property type="match status" value="1"/>
</dbReference>
<evidence type="ECO:0000256" key="6">
    <source>
        <dbReference type="ARBA" id="ARBA00023242"/>
    </source>
</evidence>
<dbReference type="InterPro" id="IPR002130">
    <property type="entry name" value="Cyclophilin-type_PPIase_dom"/>
</dbReference>
<dbReference type="AlphaFoldDB" id="A0AAV2RT64"/>
<dbReference type="FunFam" id="2.40.100.10:FF:000015">
    <property type="entry name" value="Peptidyl-prolyl cis-trans isomerase"/>
    <property type="match status" value="1"/>
</dbReference>
<dbReference type="Proteomes" id="UP001497623">
    <property type="component" value="Unassembled WGS sequence"/>
</dbReference>
<evidence type="ECO:0000256" key="4">
    <source>
        <dbReference type="ARBA" id="ARBA00023110"/>
    </source>
</evidence>
<evidence type="ECO:0000256" key="1">
    <source>
        <dbReference type="ARBA" id="ARBA00000971"/>
    </source>
</evidence>
<sequence>MSVVIETTIGDVTVDLYNTERPRCSMNFLKLCKMKYYNLNLLFSVERNFIAQTGDPTGTGKGGESIYKTMYGDQARFFEGEKFPVIKHEKLGLISMVSCGSHQFGSQFFLTLGEHLDSLDGEHIVFGEVVEGMDIMLKLNQTLVDDKNRPYQDIRITHTVVLEDPFPDPEELTFPDESPRPTREMLESDYIAADEDVDDTEGKTMEEIQEEISAKEAKVKVAMVLKNTVPSKKKRDTSPSLGHFLIIWHLGLITLSNFAEKIFLLFGDI</sequence>
<name>A0AAV2RT64_MEGNR</name>
<evidence type="ECO:0000259" key="8">
    <source>
        <dbReference type="PROSITE" id="PS50072"/>
    </source>
</evidence>
<evidence type="ECO:0000313" key="9">
    <source>
        <dbReference type="EMBL" id="CAL4142456.1"/>
    </source>
</evidence>
<keyword evidence="3" id="KW-0694">RNA-binding</keyword>
<gene>
    <name evidence="9" type="ORF">MNOR_LOCUS29120</name>
</gene>
<feature type="non-terminal residue" evidence="9">
    <location>
        <position position="269"/>
    </location>
</feature>
<comment type="similarity">
    <text evidence="7">Belongs to the cyclophilin-type PPIase family.</text>
</comment>
<dbReference type="SUPFAM" id="SSF50891">
    <property type="entry name" value="Cyclophilin-like"/>
    <property type="match status" value="1"/>
</dbReference>
<comment type="subcellular location">
    <subcellularLocation>
        <location evidence="2">Nucleus</location>
    </subcellularLocation>
</comment>
<dbReference type="PANTHER" id="PTHR45843">
    <property type="entry name" value="PEPTIDYL-PROLYL CIS-TRANS ISOMERASE-LIKE 4"/>
    <property type="match status" value="1"/>
</dbReference>
<keyword evidence="5 7" id="KW-0413">Isomerase</keyword>
<keyword evidence="4 7" id="KW-0697">Rotamase</keyword>
<comment type="caution">
    <text evidence="9">The sequence shown here is derived from an EMBL/GenBank/DDBJ whole genome shotgun (WGS) entry which is preliminary data.</text>
</comment>
<dbReference type="EMBL" id="CAXKWB010033224">
    <property type="protein sequence ID" value="CAL4142456.1"/>
    <property type="molecule type" value="Genomic_DNA"/>
</dbReference>
<dbReference type="PRINTS" id="PR00153">
    <property type="entry name" value="CSAPPISMRASE"/>
</dbReference>
<evidence type="ECO:0000256" key="5">
    <source>
        <dbReference type="ARBA" id="ARBA00023235"/>
    </source>
</evidence>
<keyword evidence="6" id="KW-0539">Nucleus</keyword>
<comment type="function">
    <text evidence="7">PPIases accelerate the folding of proteins. It catalyzes the cis-trans isomerization of proline imidic peptide bonds in oligopeptides.</text>
</comment>
<dbReference type="PANTHER" id="PTHR45843:SF1">
    <property type="entry name" value="PEPTIDYL-PROLYL CIS-TRANS ISOMERASE-LIKE 4"/>
    <property type="match status" value="1"/>
</dbReference>
<dbReference type="GO" id="GO:0003723">
    <property type="term" value="F:RNA binding"/>
    <property type="evidence" value="ECO:0007669"/>
    <property type="project" value="UniProtKB-KW"/>
</dbReference>
<protein>
    <recommendedName>
        <fullName evidence="7">Peptidyl-prolyl cis-trans isomerase</fullName>
        <shortName evidence="7">PPIase</shortName>
        <ecNumber evidence="7">5.2.1.8</ecNumber>
    </recommendedName>
</protein>
<dbReference type="InterPro" id="IPR035542">
    <property type="entry name" value="CRIP"/>
</dbReference>
<evidence type="ECO:0000256" key="3">
    <source>
        <dbReference type="ARBA" id="ARBA00022884"/>
    </source>
</evidence>
<dbReference type="CDD" id="cd01921">
    <property type="entry name" value="cyclophilin_RRM"/>
    <property type="match status" value="1"/>
</dbReference>
<proteinExistence type="inferred from homology"/>
<comment type="catalytic activity">
    <reaction evidence="1 7">
        <text>[protein]-peptidylproline (omega=180) = [protein]-peptidylproline (omega=0)</text>
        <dbReference type="Rhea" id="RHEA:16237"/>
        <dbReference type="Rhea" id="RHEA-COMP:10747"/>
        <dbReference type="Rhea" id="RHEA-COMP:10748"/>
        <dbReference type="ChEBI" id="CHEBI:83833"/>
        <dbReference type="ChEBI" id="CHEBI:83834"/>
        <dbReference type="EC" id="5.2.1.8"/>
    </reaction>
</comment>
<dbReference type="Gene3D" id="2.40.100.10">
    <property type="entry name" value="Cyclophilin-like"/>
    <property type="match status" value="1"/>
</dbReference>
<feature type="domain" description="PPIase cyclophilin-type" evidence="8">
    <location>
        <begin position="6"/>
        <end position="161"/>
    </location>
</feature>
<dbReference type="PROSITE" id="PS50072">
    <property type="entry name" value="CSA_PPIASE_2"/>
    <property type="match status" value="1"/>
</dbReference>
<dbReference type="GO" id="GO:0003755">
    <property type="term" value="F:peptidyl-prolyl cis-trans isomerase activity"/>
    <property type="evidence" value="ECO:0007669"/>
    <property type="project" value="UniProtKB-UniRule"/>
</dbReference>
<evidence type="ECO:0000256" key="7">
    <source>
        <dbReference type="RuleBase" id="RU363019"/>
    </source>
</evidence>
<dbReference type="EC" id="5.2.1.8" evidence="7"/>
<dbReference type="InterPro" id="IPR035538">
    <property type="entry name" value="Cyclophilin_PPIL4"/>
</dbReference>
<evidence type="ECO:0000256" key="2">
    <source>
        <dbReference type="ARBA" id="ARBA00004123"/>
    </source>
</evidence>
<accession>A0AAV2RT64</accession>
<evidence type="ECO:0000313" key="10">
    <source>
        <dbReference type="Proteomes" id="UP001497623"/>
    </source>
</evidence>